<sequence>MKHINKKSMSHSESVVDYRSYRGRGEGLSFAFDAYILHCAVSRDSSIQCAILHLLTQSSETAQYKIASECSQCPTDPLPGAQGIPKFFIGLLKFFS</sequence>
<proteinExistence type="predicted"/>
<gene>
    <name evidence="1" type="ORF">DPMN_113938</name>
</gene>
<reference evidence="1" key="1">
    <citation type="journal article" date="2019" name="bioRxiv">
        <title>The Genome of the Zebra Mussel, Dreissena polymorpha: A Resource for Invasive Species Research.</title>
        <authorList>
            <person name="McCartney M.A."/>
            <person name="Auch B."/>
            <person name="Kono T."/>
            <person name="Mallez S."/>
            <person name="Zhang Y."/>
            <person name="Obille A."/>
            <person name="Becker A."/>
            <person name="Abrahante J.E."/>
            <person name="Garbe J."/>
            <person name="Badalamenti J.P."/>
            <person name="Herman A."/>
            <person name="Mangelson H."/>
            <person name="Liachko I."/>
            <person name="Sullivan S."/>
            <person name="Sone E.D."/>
            <person name="Koren S."/>
            <person name="Silverstein K.A.T."/>
            <person name="Beckman K.B."/>
            <person name="Gohl D.M."/>
        </authorList>
    </citation>
    <scope>NUCLEOTIDE SEQUENCE</scope>
    <source>
        <strain evidence="1">Duluth1</strain>
        <tissue evidence="1">Whole animal</tissue>
    </source>
</reference>
<keyword evidence="2" id="KW-1185">Reference proteome</keyword>
<dbReference type="AlphaFoldDB" id="A0A9D4KJ79"/>
<comment type="caution">
    <text evidence="1">The sequence shown here is derived from an EMBL/GenBank/DDBJ whole genome shotgun (WGS) entry which is preliminary data.</text>
</comment>
<organism evidence="1 2">
    <name type="scientific">Dreissena polymorpha</name>
    <name type="common">Zebra mussel</name>
    <name type="synonym">Mytilus polymorpha</name>
    <dbReference type="NCBI Taxonomy" id="45954"/>
    <lineage>
        <taxon>Eukaryota</taxon>
        <taxon>Metazoa</taxon>
        <taxon>Spiralia</taxon>
        <taxon>Lophotrochozoa</taxon>
        <taxon>Mollusca</taxon>
        <taxon>Bivalvia</taxon>
        <taxon>Autobranchia</taxon>
        <taxon>Heteroconchia</taxon>
        <taxon>Euheterodonta</taxon>
        <taxon>Imparidentia</taxon>
        <taxon>Neoheterodontei</taxon>
        <taxon>Myida</taxon>
        <taxon>Dreissenoidea</taxon>
        <taxon>Dreissenidae</taxon>
        <taxon>Dreissena</taxon>
    </lineage>
</organism>
<protein>
    <submittedName>
        <fullName evidence="1">Uncharacterized protein</fullName>
    </submittedName>
</protein>
<dbReference type="Proteomes" id="UP000828390">
    <property type="component" value="Unassembled WGS sequence"/>
</dbReference>
<reference evidence="1" key="2">
    <citation type="submission" date="2020-11" db="EMBL/GenBank/DDBJ databases">
        <authorList>
            <person name="McCartney M.A."/>
            <person name="Auch B."/>
            <person name="Kono T."/>
            <person name="Mallez S."/>
            <person name="Becker A."/>
            <person name="Gohl D.M."/>
            <person name="Silverstein K.A.T."/>
            <person name="Koren S."/>
            <person name="Bechman K.B."/>
            <person name="Herman A."/>
            <person name="Abrahante J.E."/>
            <person name="Garbe J."/>
        </authorList>
    </citation>
    <scope>NUCLEOTIDE SEQUENCE</scope>
    <source>
        <strain evidence="1">Duluth1</strain>
        <tissue evidence="1">Whole animal</tissue>
    </source>
</reference>
<dbReference type="EMBL" id="JAIWYP010000004">
    <property type="protein sequence ID" value="KAH3840489.1"/>
    <property type="molecule type" value="Genomic_DNA"/>
</dbReference>
<evidence type="ECO:0000313" key="1">
    <source>
        <dbReference type="EMBL" id="KAH3840489.1"/>
    </source>
</evidence>
<accession>A0A9D4KJ79</accession>
<evidence type="ECO:0000313" key="2">
    <source>
        <dbReference type="Proteomes" id="UP000828390"/>
    </source>
</evidence>
<name>A0A9D4KJ79_DREPO</name>